<evidence type="ECO:0000256" key="5">
    <source>
        <dbReference type="ARBA" id="ARBA00023254"/>
    </source>
</evidence>
<dbReference type="GO" id="GO:0007130">
    <property type="term" value="P:synaptonemal complex assembly"/>
    <property type="evidence" value="ECO:0007669"/>
    <property type="project" value="TreeGrafter"/>
</dbReference>
<evidence type="ECO:0000256" key="7">
    <source>
        <dbReference type="SAM" id="MobiDB-lite"/>
    </source>
</evidence>
<dbReference type="STRING" id="1137138.A0A067NY55"/>
<evidence type="ECO:0000313" key="9">
    <source>
        <dbReference type="EMBL" id="KDQ33008.1"/>
    </source>
</evidence>
<organism evidence="9 10">
    <name type="scientific">Pleurotus ostreatus (strain PC15)</name>
    <name type="common">Oyster mushroom</name>
    <dbReference type="NCBI Taxonomy" id="1137138"/>
    <lineage>
        <taxon>Eukaryota</taxon>
        <taxon>Fungi</taxon>
        <taxon>Dikarya</taxon>
        <taxon>Basidiomycota</taxon>
        <taxon>Agaricomycotina</taxon>
        <taxon>Agaricomycetes</taxon>
        <taxon>Agaricomycetidae</taxon>
        <taxon>Agaricales</taxon>
        <taxon>Pleurotineae</taxon>
        <taxon>Pleurotaceae</taxon>
        <taxon>Pleurotus</taxon>
    </lineage>
</organism>
<protein>
    <recommendedName>
        <fullName evidence="8">HORMA domain-containing protein</fullName>
    </recommendedName>
</protein>
<proteinExistence type="predicted"/>
<dbReference type="VEuPathDB" id="FungiDB:PLEOSDRAFT_1091278"/>
<dbReference type="AlphaFoldDB" id="A0A067NY55"/>
<evidence type="ECO:0000256" key="2">
    <source>
        <dbReference type="ARBA" id="ARBA00004286"/>
    </source>
</evidence>
<dbReference type="SUPFAM" id="SSF56019">
    <property type="entry name" value="The spindle assembly checkpoint protein mad2"/>
    <property type="match status" value="1"/>
</dbReference>
<feature type="coiled-coil region" evidence="6">
    <location>
        <begin position="307"/>
        <end position="334"/>
    </location>
</feature>
<evidence type="ECO:0000256" key="3">
    <source>
        <dbReference type="ARBA" id="ARBA00022454"/>
    </source>
</evidence>
<keyword evidence="6" id="KW-0175">Coiled coil</keyword>
<sequence length="670" mass="75192">MQAQCTNTTTQAITSVQSLAAVQTLLRAGLGCIAYVRNLLPADNFSPSHFTSEDDSVSTELSECSTPGSGRSSSIRQNINGFKIMTMSRGYTDEADKILNYLEYGIFDAVEKQYLRSFIFGIYLDSNDPNNIVEAYTFNFQYHKIPGTNIAIPVMTLDEGVKNMSLNGRDPVVDAVKGGKPPTLRDVKRSVKRLLKALIHSTNNMEALPKRRFATFKVFYTESTPPEYEPPNFRPGDQKKDKWYFMTHDMDEMPEKWSLGSVETGHHSVDVNVRSVVSYLPSSTENDDSTFTGTISVDKNAHKLTPVQEANVRVVEAENQLKDAEQRNIAWAVDGVVVGDEDAEGDEDPEYELGPEGQYVRTVPKGPLVPNENVPVGMRSIDGEIIPLARPHHADEGSMDIDEAHFGGISEEVPTHVAQLAIYFSVKGLHNTQLRHIDMETQVLDPIQSYEDDPKTENIDTTPKGSATKPDRDNGLHCECQIDIENTDQCYCEGGCGNWYHCCYHSAQDQRMPKKFVCFDCRLRGDPNWELIQVDLYPRMISNFRELAIFRRAIKFAETINPETESDFIKAMHIMTQKITTVDELGLVETTTRSLRSGKGKGGGKQNKRKPIQKPRFAFNRAFLTTKEYANYFSPDSKVERELLNIPQLQNGRPSKKVKISLATGVDLAE</sequence>
<name>A0A067NY55_PLEO1</name>
<dbReference type="InterPro" id="IPR051294">
    <property type="entry name" value="HORMA_MeioticProgression"/>
</dbReference>
<evidence type="ECO:0000259" key="8">
    <source>
        <dbReference type="PROSITE" id="PS50815"/>
    </source>
</evidence>
<dbReference type="EMBL" id="KL198004">
    <property type="protein sequence ID" value="KDQ33008.1"/>
    <property type="molecule type" value="Genomic_DNA"/>
</dbReference>
<feature type="region of interest" description="Disordered" evidence="7">
    <location>
        <begin position="51"/>
        <end position="73"/>
    </location>
</feature>
<dbReference type="Gene3D" id="3.30.900.10">
    <property type="entry name" value="HORMA domain"/>
    <property type="match status" value="1"/>
</dbReference>
<dbReference type="PROSITE" id="PS50815">
    <property type="entry name" value="HORMA"/>
    <property type="match status" value="1"/>
</dbReference>
<dbReference type="PANTHER" id="PTHR48225">
    <property type="entry name" value="HORMA DOMAIN-CONTAINING PROTEIN 1"/>
    <property type="match status" value="1"/>
</dbReference>
<evidence type="ECO:0000313" key="10">
    <source>
        <dbReference type="Proteomes" id="UP000027073"/>
    </source>
</evidence>
<accession>A0A067NY55</accession>
<dbReference type="GO" id="GO:0051598">
    <property type="term" value="P:meiotic recombination checkpoint signaling"/>
    <property type="evidence" value="ECO:0007669"/>
    <property type="project" value="TreeGrafter"/>
</dbReference>
<dbReference type="PANTHER" id="PTHR48225:SF7">
    <property type="entry name" value="MEIOSIS-SPECIFIC PROTEIN HOP1"/>
    <property type="match status" value="1"/>
</dbReference>
<dbReference type="Pfam" id="PF02301">
    <property type="entry name" value="HORMA"/>
    <property type="match status" value="1"/>
</dbReference>
<dbReference type="GO" id="GO:0005634">
    <property type="term" value="C:nucleus"/>
    <property type="evidence" value="ECO:0007669"/>
    <property type="project" value="UniProtKB-SubCell"/>
</dbReference>
<dbReference type="HOGENOM" id="CLU_014668_0_0_1"/>
<reference evidence="10" key="1">
    <citation type="journal article" date="2014" name="Proc. Natl. Acad. Sci. U.S.A.">
        <title>Extensive sampling of basidiomycete genomes demonstrates inadequacy of the white-rot/brown-rot paradigm for wood decay fungi.</title>
        <authorList>
            <person name="Riley R."/>
            <person name="Salamov A.A."/>
            <person name="Brown D.W."/>
            <person name="Nagy L.G."/>
            <person name="Floudas D."/>
            <person name="Held B.W."/>
            <person name="Levasseur A."/>
            <person name="Lombard V."/>
            <person name="Morin E."/>
            <person name="Otillar R."/>
            <person name="Lindquist E.A."/>
            <person name="Sun H."/>
            <person name="LaButti K.M."/>
            <person name="Schmutz J."/>
            <person name="Jabbour D."/>
            <person name="Luo H."/>
            <person name="Baker S.E."/>
            <person name="Pisabarro A.G."/>
            <person name="Walton J.D."/>
            <person name="Blanchette R.A."/>
            <person name="Henrissat B."/>
            <person name="Martin F."/>
            <person name="Cullen D."/>
            <person name="Hibbett D.S."/>
            <person name="Grigoriev I.V."/>
        </authorList>
    </citation>
    <scope>NUCLEOTIDE SEQUENCE [LARGE SCALE GENOMIC DNA]</scope>
    <source>
        <strain evidence="10">PC15</strain>
    </source>
</reference>
<dbReference type="Proteomes" id="UP000027073">
    <property type="component" value="Unassembled WGS sequence"/>
</dbReference>
<dbReference type="OrthoDB" id="1928087at2759"/>
<feature type="region of interest" description="Disordered" evidence="7">
    <location>
        <begin position="449"/>
        <end position="471"/>
    </location>
</feature>
<dbReference type="GO" id="GO:0005694">
    <property type="term" value="C:chromosome"/>
    <property type="evidence" value="ECO:0007669"/>
    <property type="project" value="UniProtKB-SubCell"/>
</dbReference>
<dbReference type="InterPro" id="IPR003511">
    <property type="entry name" value="HORMA_dom"/>
</dbReference>
<gene>
    <name evidence="9" type="ORF">PLEOSDRAFT_1091278</name>
</gene>
<keyword evidence="5" id="KW-0469">Meiosis</keyword>
<evidence type="ECO:0000256" key="6">
    <source>
        <dbReference type="SAM" id="Coils"/>
    </source>
</evidence>
<dbReference type="InterPro" id="IPR036570">
    <property type="entry name" value="HORMA_dom_sf"/>
</dbReference>
<feature type="compositionally biased region" description="Polar residues" evidence="7">
    <location>
        <begin position="58"/>
        <end position="73"/>
    </location>
</feature>
<dbReference type="InParanoid" id="A0A067NY55"/>
<keyword evidence="3" id="KW-0158">Chromosome</keyword>
<comment type="subcellular location">
    <subcellularLocation>
        <location evidence="2">Chromosome</location>
    </subcellularLocation>
    <subcellularLocation>
        <location evidence="1">Nucleus</location>
    </subcellularLocation>
</comment>
<evidence type="ECO:0000256" key="1">
    <source>
        <dbReference type="ARBA" id="ARBA00004123"/>
    </source>
</evidence>
<evidence type="ECO:0000256" key="4">
    <source>
        <dbReference type="ARBA" id="ARBA00023242"/>
    </source>
</evidence>
<keyword evidence="4" id="KW-0539">Nucleus</keyword>
<feature type="domain" description="HORMA" evidence="8">
    <location>
        <begin position="16"/>
        <end position="273"/>
    </location>
</feature>